<dbReference type="InterPro" id="IPR052544">
    <property type="entry name" value="Bacteriocin_Proc_Enz"/>
</dbReference>
<dbReference type="PANTHER" id="PTHR43745">
    <property type="entry name" value="NITROREDUCTASE MJ1384-RELATED"/>
    <property type="match status" value="1"/>
</dbReference>
<evidence type="ECO:0000313" key="5">
    <source>
        <dbReference type="Proteomes" id="UP001582793"/>
    </source>
</evidence>
<name>A0ABV5CVM7_9ACTN</name>
<feature type="domain" description="Nitroreductase" evidence="2">
    <location>
        <begin position="455"/>
        <end position="655"/>
    </location>
</feature>
<dbReference type="Proteomes" id="UP001582793">
    <property type="component" value="Unassembled WGS sequence"/>
</dbReference>
<proteinExistence type="predicted"/>
<dbReference type="EMBL" id="JBCGDC010000077">
    <property type="protein sequence ID" value="MFB6396057.1"/>
    <property type="molecule type" value="Genomic_DNA"/>
</dbReference>
<dbReference type="Gene3D" id="3.40.109.10">
    <property type="entry name" value="NADH Oxidase"/>
    <property type="match status" value="1"/>
</dbReference>
<accession>A0ABV5CVM7</accession>
<feature type="region of interest" description="Disordered" evidence="1">
    <location>
        <begin position="482"/>
        <end position="501"/>
    </location>
</feature>
<comment type="caution">
    <text evidence="4">The sequence shown here is derived from an EMBL/GenBank/DDBJ whole genome shotgun (WGS) entry which is preliminary data.</text>
</comment>
<dbReference type="InterPro" id="IPR000415">
    <property type="entry name" value="Nitroreductase-like"/>
</dbReference>
<feature type="domain" description="Thiopeptide-type bacteriocin biosynthesis" evidence="3">
    <location>
        <begin position="9"/>
        <end position="79"/>
    </location>
</feature>
<dbReference type="Pfam" id="PF00881">
    <property type="entry name" value="Nitroreductase"/>
    <property type="match status" value="1"/>
</dbReference>
<gene>
    <name evidence="4" type="ORF">AAFH96_23545</name>
</gene>
<organism evidence="4 5">
    <name type="scientific">Polymorphospora lycopeni</name>
    <dbReference type="NCBI Taxonomy" id="3140240"/>
    <lineage>
        <taxon>Bacteria</taxon>
        <taxon>Bacillati</taxon>
        <taxon>Actinomycetota</taxon>
        <taxon>Actinomycetes</taxon>
        <taxon>Micromonosporales</taxon>
        <taxon>Micromonosporaceae</taxon>
        <taxon>Polymorphospora</taxon>
    </lineage>
</organism>
<dbReference type="RefSeq" id="WP_375735634.1">
    <property type="nucleotide sequence ID" value="NZ_JBCGDC010000077.1"/>
</dbReference>
<dbReference type="Pfam" id="PF14028">
    <property type="entry name" value="Lant_dehydr_C"/>
    <property type="match status" value="2"/>
</dbReference>
<feature type="domain" description="Thiopeptide-type bacteriocin biosynthesis" evidence="3">
    <location>
        <begin position="188"/>
        <end position="355"/>
    </location>
</feature>
<evidence type="ECO:0000259" key="3">
    <source>
        <dbReference type="Pfam" id="PF14028"/>
    </source>
</evidence>
<dbReference type="InterPro" id="IPR023809">
    <property type="entry name" value="Thiopep_bacteriocin_synth_dom"/>
</dbReference>
<dbReference type="InterPro" id="IPR029479">
    <property type="entry name" value="Nitroreductase"/>
</dbReference>
<dbReference type="SUPFAM" id="SSF55469">
    <property type="entry name" value="FMN-dependent nitroreductase-like"/>
    <property type="match status" value="1"/>
</dbReference>
<evidence type="ECO:0000313" key="4">
    <source>
        <dbReference type="EMBL" id="MFB6396057.1"/>
    </source>
</evidence>
<reference evidence="4 5" key="1">
    <citation type="submission" date="2024-04" db="EMBL/GenBank/DDBJ databases">
        <title>Polymorphospora sp. isolated from Baiyangdian Lake in Xiong'an New Area.</title>
        <authorList>
            <person name="Zhang X."/>
            <person name="Liu J."/>
        </authorList>
    </citation>
    <scope>NUCLEOTIDE SEQUENCE [LARGE SCALE GENOMIC DNA]</scope>
    <source>
        <strain evidence="4 5">2-325</strain>
    </source>
</reference>
<protein>
    <submittedName>
        <fullName evidence="4">Lantibiotic dehydratase C-terminal domain-containing protein</fullName>
    </submittedName>
</protein>
<keyword evidence="5" id="KW-1185">Reference proteome</keyword>
<sequence>MTSTWNSFHVHLHGGPEQMDTVLREHIGPYATRLLRDGFVESWHFDRSWQGGPHLRWRLAGADPDTLRQVRTDLAAKAATLPPPPRELVPEHWYARFGWPDGTGRLGWHPHGTVVESPYATGSGPDGGPGVTGAGPDEEPVGAVWPGGAARAGVAGSGLAATGMADGEAAEVGMGGVGMGGVGAAGAGMATVGAAARLAAESSRAALAVLRLPARRRLATCLDLLFATVAAARLGDTDAVALLRGYANGRVLGAEAVGTELSTALDAAEADFQDDPDRVRQRRLVVAASVESRETPRTVVALWADAVAAHLGTLRYRTVGPPATVRSVLATQIHLLHNRIGLDTAAECQVAWLASFAYLAGTGPAGFHDGGPDRVYHERAKYVRSRWSAQSPRHGPHPPADAVAAGGDVPPPGGVVRPPSAGDVVRPPSAGDVVRLPAVAAGVLGDVSLADALLARRSHRRFAAAPLAADDLSRLLRYAAGDTTPDGGARPRLAHPTAGGRPAASLSVWPRRVDGIVPALYAYRAAGHTLHRLAPGPTDGRLRRIAPQLAARPRLTAPPDVGADVGTEVGVDVDAVPLWLFVTSDLGGLRARFGQRAYRYAAMEAGHLAQNLLLATTAMGLSALPLGGFFDDDLNQLLLLDGVHVTAFYALPVGHPAP</sequence>
<dbReference type="PANTHER" id="PTHR43745:SF2">
    <property type="entry name" value="NITROREDUCTASE MJ1384-RELATED"/>
    <property type="match status" value="1"/>
</dbReference>
<evidence type="ECO:0000259" key="2">
    <source>
        <dbReference type="Pfam" id="PF00881"/>
    </source>
</evidence>
<evidence type="ECO:0000256" key="1">
    <source>
        <dbReference type="SAM" id="MobiDB-lite"/>
    </source>
</evidence>